<dbReference type="PANTHER" id="PTHR43861">
    <property type="entry name" value="TRANS-ACONITATE 2-METHYLTRANSFERASE-RELATED"/>
    <property type="match status" value="1"/>
</dbReference>
<evidence type="ECO:0000256" key="2">
    <source>
        <dbReference type="ARBA" id="ARBA00022679"/>
    </source>
</evidence>
<dbReference type="RefSeq" id="WP_189861192.1">
    <property type="nucleotide sequence ID" value="NZ_BMVW01000007.1"/>
</dbReference>
<dbReference type="PANTHER" id="PTHR43861:SF1">
    <property type="entry name" value="TRANS-ACONITATE 2-METHYLTRANSFERASE"/>
    <property type="match status" value="1"/>
</dbReference>
<dbReference type="GO" id="GO:0017000">
    <property type="term" value="P:antibiotic biosynthetic process"/>
    <property type="evidence" value="ECO:0007669"/>
    <property type="project" value="UniProtKB-ARBA"/>
</dbReference>
<accession>A0A918PNY1</accession>
<dbReference type="EMBL" id="BMVW01000007">
    <property type="protein sequence ID" value="GGZ16999.1"/>
    <property type="molecule type" value="Genomic_DNA"/>
</dbReference>
<evidence type="ECO:0000259" key="3">
    <source>
        <dbReference type="Pfam" id="PF13649"/>
    </source>
</evidence>
<dbReference type="InterPro" id="IPR029063">
    <property type="entry name" value="SAM-dependent_MTases_sf"/>
</dbReference>
<dbReference type="Gene3D" id="3.40.50.150">
    <property type="entry name" value="Vaccinia Virus protein VP39"/>
    <property type="match status" value="1"/>
</dbReference>
<evidence type="ECO:0000313" key="5">
    <source>
        <dbReference type="Proteomes" id="UP000622166"/>
    </source>
</evidence>
<name>A0A918PNY1_9ACTN</name>
<dbReference type="CDD" id="cd02440">
    <property type="entry name" value="AdoMet_MTases"/>
    <property type="match status" value="1"/>
</dbReference>
<dbReference type="GO" id="GO:0032259">
    <property type="term" value="P:methylation"/>
    <property type="evidence" value="ECO:0007669"/>
    <property type="project" value="UniProtKB-KW"/>
</dbReference>
<dbReference type="Pfam" id="PF13649">
    <property type="entry name" value="Methyltransf_25"/>
    <property type="match status" value="1"/>
</dbReference>
<evidence type="ECO:0000256" key="1">
    <source>
        <dbReference type="ARBA" id="ARBA00022603"/>
    </source>
</evidence>
<keyword evidence="5" id="KW-1185">Reference proteome</keyword>
<keyword evidence="1" id="KW-0489">Methyltransferase</keyword>
<dbReference type="InterPro" id="IPR041698">
    <property type="entry name" value="Methyltransf_25"/>
</dbReference>
<dbReference type="AlphaFoldDB" id="A0A918PNY1"/>
<protein>
    <recommendedName>
        <fullName evidence="3">Methyltransferase domain-containing protein</fullName>
    </recommendedName>
</protein>
<proteinExistence type="predicted"/>
<keyword evidence="2" id="KW-0808">Transferase</keyword>
<dbReference type="Proteomes" id="UP000622166">
    <property type="component" value="Unassembled WGS sequence"/>
</dbReference>
<gene>
    <name evidence="4" type="ORF">GCM10010365_41300</name>
</gene>
<dbReference type="GO" id="GO:0008168">
    <property type="term" value="F:methyltransferase activity"/>
    <property type="evidence" value="ECO:0007669"/>
    <property type="project" value="UniProtKB-KW"/>
</dbReference>
<dbReference type="SUPFAM" id="SSF53335">
    <property type="entry name" value="S-adenosyl-L-methionine-dependent methyltransferases"/>
    <property type="match status" value="1"/>
</dbReference>
<feature type="domain" description="Methyltransferase" evidence="3">
    <location>
        <begin position="54"/>
        <end position="144"/>
    </location>
</feature>
<organism evidence="4 5">
    <name type="scientific">Streptomyces poonensis</name>
    <dbReference type="NCBI Taxonomy" id="68255"/>
    <lineage>
        <taxon>Bacteria</taxon>
        <taxon>Bacillati</taxon>
        <taxon>Actinomycetota</taxon>
        <taxon>Actinomycetes</taxon>
        <taxon>Kitasatosporales</taxon>
        <taxon>Streptomycetaceae</taxon>
        <taxon>Streptomyces</taxon>
    </lineage>
</organism>
<reference evidence="4" key="1">
    <citation type="journal article" date="2014" name="Int. J. Syst. Evol. Microbiol.">
        <title>Complete genome sequence of Corynebacterium casei LMG S-19264T (=DSM 44701T), isolated from a smear-ripened cheese.</title>
        <authorList>
            <consortium name="US DOE Joint Genome Institute (JGI-PGF)"/>
            <person name="Walter F."/>
            <person name="Albersmeier A."/>
            <person name="Kalinowski J."/>
            <person name="Ruckert C."/>
        </authorList>
    </citation>
    <scope>NUCLEOTIDE SEQUENCE</scope>
    <source>
        <strain evidence="4">JCM 4815</strain>
    </source>
</reference>
<comment type="caution">
    <text evidence="4">The sequence shown here is derived from an EMBL/GenBank/DDBJ whole genome shotgun (WGS) entry which is preliminary data.</text>
</comment>
<sequence length="220" mass="23871">MPARHNIDSERELWDTFAESTKDKVFDSSPVFCWTQYAGHGPGPELLGDPATALELGCGTGRALAYLVQQGVKATGVDLSPVMIGNITERWGPLGARFVCAEVLEHLSTETETYDAVYSIFGAVWFTDPAKLLPLIAERLNPGGVLAFSQPPAIPGAYGPQGMYKGGFAGKAMYTYRYSHTPRKWESLLLKAGFEEANVQVLEAPEHDHIGTLIARAVVS</sequence>
<reference evidence="4" key="2">
    <citation type="submission" date="2020-09" db="EMBL/GenBank/DDBJ databases">
        <authorList>
            <person name="Sun Q."/>
            <person name="Ohkuma M."/>
        </authorList>
    </citation>
    <scope>NUCLEOTIDE SEQUENCE</scope>
    <source>
        <strain evidence="4">JCM 4815</strain>
    </source>
</reference>
<evidence type="ECO:0000313" key="4">
    <source>
        <dbReference type="EMBL" id="GGZ16999.1"/>
    </source>
</evidence>